<organism evidence="2 3">
    <name type="scientific">Nocardia terrae</name>
    <dbReference type="NCBI Taxonomy" id="2675851"/>
    <lineage>
        <taxon>Bacteria</taxon>
        <taxon>Bacillati</taxon>
        <taxon>Actinomycetota</taxon>
        <taxon>Actinomycetes</taxon>
        <taxon>Mycobacteriales</taxon>
        <taxon>Nocardiaceae</taxon>
        <taxon>Nocardia</taxon>
    </lineage>
</organism>
<feature type="transmembrane region" description="Helical" evidence="1">
    <location>
        <begin position="319"/>
        <end position="341"/>
    </location>
</feature>
<dbReference type="EMBL" id="WRPP01000002">
    <property type="protein sequence ID" value="MVU78341.1"/>
    <property type="molecule type" value="Genomic_DNA"/>
</dbReference>
<proteinExistence type="predicted"/>
<feature type="transmembrane region" description="Helical" evidence="1">
    <location>
        <begin position="260"/>
        <end position="281"/>
    </location>
</feature>
<name>A0A7K1UVQ3_9NOCA</name>
<evidence type="ECO:0000256" key="1">
    <source>
        <dbReference type="SAM" id="Phobius"/>
    </source>
</evidence>
<sequence length="550" mass="57625">MTDRAWHGVTDPAWLGVTDRAGHGFAVMVRARLRANRISLAVMTVLMAVFCAASLQTYVVAFPAEATRAAMLAPLVNNGALRALYGYPFDIGDPAGWVAWRTMTSVGLIMAVWASIITAGALRGEEDAGRGDLVLSGAQPRRRWFAAAVTATVLQAGVIGAVCVSALAAIGIPQHLLTLANAGELGLQLVAPAWFFAAVAALTSQLTATVRGARLLAASVVVVAFVVRAPADIGDGIPWLRWVTPLGWFEELRPPAAPSLPALTVILAGTIVLLGVSMLMLGRRDIGRGLLEVRESRSPRRLLLGSPARAALREEAPQLVFWFAGTALYALLMGSLVKTMLDFLRRTPMYTQFFGSKLAVDSFVALLFSLIQLLAALLAVTVIVAARAEEATGRLDLVLAMPRSRSAWLSGRALLALGSAAALTAVAAVCIWSGAAFTGQSLAPGALVTAAANSLPLLAVVIGAAALALAVVPRAVSFVHALVVAAYLWDTLGTTLKLPEWALRPSPFHALARIPVQPFAPTPAATVAVVAAALFTAALIVFRRRDLAAA</sequence>
<dbReference type="RefSeq" id="WP_157387859.1">
    <property type="nucleotide sequence ID" value="NZ_WRPP01000002.1"/>
</dbReference>
<feature type="transmembrane region" description="Helical" evidence="1">
    <location>
        <begin position="38"/>
        <end position="61"/>
    </location>
</feature>
<reference evidence="2 3" key="1">
    <citation type="submission" date="2019-12" db="EMBL/GenBank/DDBJ databases">
        <title>Nocardia sp. nov. ET3-3 isolated from soil.</title>
        <authorList>
            <person name="Kanchanasin P."/>
            <person name="Tanasupawat S."/>
            <person name="Yuki M."/>
            <person name="Kudo T."/>
        </authorList>
    </citation>
    <scope>NUCLEOTIDE SEQUENCE [LARGE SCALE GENOMIC DNA]</scope>
    <source>
        <strain evidence="2 3">ET3-3</strain>
    </source>
</reference>
<feature type="transmembrane region" description="Helical" evidence="1">
    <location>
        <begin position="363"/>
        <end position="386"/>
    </location>
</feature>
<feature type="transmembrane region" description="Helical" evidence="1">
    <location>
        <begin position="479"/>
        <end position="499"/>
    </location>
</feature>
<keyword evidence="1" id="KW-1133">Transmembrane helix</keyword>
<evidence type="ECO:0000313" key="3">
    <source>
        <dbReference type="Proteomes" id="UP000466794"/>
    </source>
</evidence>
<keyword evidence="1" id="KW-0812">Transmembrane</keyword>
<keyword evidence="3" id="KW-1185">Reference proteome</keyword>
<keyword evidence="1" id="KW-0472">Membrane</keyword>
<comment type="caution">
    <text evidence="2">The sequence shown here is derived from an EMBL/GenBank/DDBJ whole genome shotgun (WGS) entry which is preliminary data.</text>
</comment>
<evidence type="ECO:0008006" key="4">
    <source>
        <dbReference type="Google" id="ProtNLM"/>
    </source>
</evidence>
<feature type="transmembrane region" description="Helical" evidence="1">
    <location>
        <begin position="98"/>
        <end position="123"/>
    </location>
</feature>
<dbReference type="AlphaFoldDB" id="A0A7K1UVQ3"/>
<protein>
    <recommendedName>
        <fullName evidence="4">ABC-2 type transport system permease protein</fullName>
    </recommendedName>
</protein>
<feature type="transmembrane region" description="Helical" evidence="1">
    <location>
        <begin position="413"/>
        <end position="435"/>
    </location>
</feature>
<feature type="transmembrane region" description="Helical" evidence="1">
    <location>
        <begin position="215"/>
        <end position="240"/>
    </location>
</feature>
<feature type="transmembrane region" description="Helical" evidence="1">
    <location>
        <begin position="185"/>
        <end position="203"/>
    </location>
</feature>
<evidence type="ECO:0000313" key="2">
    <source>
        <dbReference type="EMBL" id="MVU78341.1"/>
    </source>
</evidence>
<feature type="transmembrane region" description="Helical" evidence="1">
    <location>
        <begin position="144"/>
        <end position="173"/>
    </location>
</feature>
<accession>A0A7K1UVQ3</accession>
<dbReference type="Proteomes" id="UP000466794">
    <property type="component" value="Unassembled WGS sequence"/>
</dbReference>
<gene>
    <name evidence="2" type="ORF">GPX89_13935</name>
</gene>
<feature type="transmembrane region" description="Helical" evidence="1">
    <location>
        <begin position="519"/>
        <end position="542"/>
    </location>
</feature>
<feature type="transmembrane region" description="Helical" evidence="1">
    <location>
        <begin position="455"/>
        <end position="472"/>
    </location>
</feature>